<feature type="transmembrane region" description="Helical" evidence="6">
    <location>
        <begin position="261"/>
        <end position="286"/>
    </location>
</feature>
<sequence>MIAARADLSDGPAPTGQTIARSSAALVVSGLGTAVLGLVYWVLAGRMYPASEVGAAAAVITTATMLSAFGNLGIGAYLERFLPIAGERSLTLPSRGLLIGASCGALLGCGFLIVGPTSEMFDGAVQMWMFPIVVVVLSSFAMLDHVSIAMGRADWSAQKNIVHAVAKLAAAAALALSADRLGLIGSWVVTAAIAAALLWWVARRELRLRAADLVSTSMALPAWRTQRRFLAGNYGVYVAGAITPLILPPVVIARVGADQNAYFSIVWSLVSAVLVLLTMLLGPYVAAMSADDAARPANSPVSPNVQVALRRTRQFVAILVGGAMVAALVLIVIGPVFLRLAGADYAAHGTVLLRLGATALPLAAVGLAFVGICRVRCRLGPALAVQVISAVTMLSLTAAWIGDHGLIAAGWAMVIAEGTAATLVAVPLARALGGRAQLGPS</sequence>
<proteinExistence type="predicted"/>
<feature type="transmembrane region" description="Helical" evidence="6">
    <location>
        <begin position="97"/>
        <end position="115"/>
    </location>
</feature>
<evidence type="ECO:0000256" key="4">
    <source>
        <dbReference type="ARBA" id="ARBA00022989"/>
    </source>
</evidence>
<dbReference type="Pfam" id="PF01943">
    <property type="entry name" value="Polysacc_synt"/>
    <property type="match status" value="1"/>
</dbReference>
<gene>
    <name evidence="7" type="ORF">HGA05_12075</name>
</gene>
<dbReference type="EMBL" id="JAAXPC010000006">
    <property type="protein sequence ID" value="NKY02316.1"/>
    <property type="molecule type" value="Genomic_DNA"/>
</dbReference>
<feature type="transmembrane region" description="Helical" evidence="6">
    <location>
        <begin position="24"/>
        <end position="43"/>
    </location>
</feature>
<comment type="subcellular location">
    <subcellularLocation>
        <location evidence="1">Cell membrane</location>
        <topology evidence="1">Multi-pass membrane protein</topology>
    </subcellularLocation>
</comment>
<dbReference type="RefSeq" id="WP_006370080.1">
    <property type="nucleotide sequence ID" value="NZ_JAAXPC010000006.1"/>
</dbReference>
<dbReference type="PANTHER" id="PTHR30250">
    <property type="entry name" value="PST FAMILY PREDICTED COLANIC ACID TRANSPORTER"/>
    <property type="match status" value="1"/>
</dbReference>
<feature type="transmembrane region" description="Helical" evidence="6">
    <location>
        <begin position="161"/>
        <end position="178"/>
    </location>
</feature>
<accession>A0A846WMR6</accession>
<evidence type="ECO:0000256" key="6">
    <source>
        <dbReference type="SAM" id="Phobius"/>
    </source>
</evidence>
<dbReference type="GO" id="GO:0005886">
    <property type="term" value="C:plasma membrane"/>
    <property type="evidence" value="ECO:0007669"/>
    <property type="project" value="UniProtKB-SubCell"/>
</dbReference>
<feature type="transmembrane region" description="Helical" evidence="6">
    <location>
        <begin position="382"/>
        <end position="402"/>
    </location>
</feature>
<dbReference type="InterPro" id="IPR002797">
    <property type="entry name" value="Polysacc_synth"/>
</dbReference>
<reference evidence="7 8" key="1">
    <citation type="submission" date="2020-04" db="EMBL/GenBank/DDBJ databases">
        <title>MicrobeNet Type strains.</title>
        <authorList>
            <person name="Nicholson A.C."/>
        </authorList>
    </citation>
    <scope>NUCLEOTIDE SEQUENCE [LARGE SCALE GENOMIC DNA]</scope>
    <source>
        <strain evidence="7 8">ATCC BAA-14</strain>
    </source>
</reference>
<evidence type="ECO:0000313" key="7">
    <source>
        <dbReference type="EMBL" id="NKY02316.1"/>
    </source>
</evidence>
<keyword evidence="3 6" id="KW-0812">Transmembrane</keyword>
<dbReference type="PANTHER" id="PTHR30250:SF26">
    <property type="entry name" value="PSMA PROTEIN"/>
    <property type="match status" value="1"/>
</dbReference>
<keyword evidence="2" id="KW-1003">Cell membrane</keyword>
<protein>
    <submittedName>
        <fullName evidence="7">Oligosaccharide flippase family protein</fullName>
    </submittedName>
</protein>
<evidence type="ECO:0000313" key="8">
    <source>
        <dbReference type="Proteomes" id="UP000563898"/>
    </source>
</evidence>
<dbReference type="AlphaFoldDB" id="A0A846WMR6"/>
<feature type="transmembrane region" description="Helical" evidence="6">
    <location>
        <begin position="408"/>
        <end position="429"/>
    </location>
</feature>
<dbReference type="Proteomes" id="UP000563898">
    <property type="component" value="Unassembled WGS sequence"/>
</dbReference>
<organism evidence="7 8">
    <name type="scientific">Gordonia polyisoprenivorans</name>
    <dbReference type="NCBI Taxonomy" id="84595"/>
    <lineage>
        <taxon>Bacteria</taxon>
        <taxon>Bacillati</taxon>
        <taxon>Actinomycetota</taxon>
        <taxon>Actinomycetes</taxon>
        <taxon>Mycobacteriales</taxon>
        <taxon>Gordoniaceae</taxon>
        <taxon>Gordonia</taxon>
    </lineage>
</organism>
<feature type="transmembrane region" description="Helical" evidence="6">
    <location>
        <begin position="127"/>
        <end position="149"/>
    </location>
</feature>
<evidence type="ECO:0000256" key="2">
    <source>
        <dbReference type="ARBA" id="ARBA00022475"/>
    </source>
</evidence>
<keyword evidence="5 6" id="KW-0472">Membrane</keyword>
<feature type="transmembrane region" description="Helical" evidence="6">
    <location>
        <begin position="315"/>
        <end position="338"/>
    </location>
</feature>
<feature type="transmembrane region" description="Helical" evidence="6">
    <location>
        <begin position="184"/>
        <end position="202"/>
    </location>
</feature>
<evidence type="ECO:0000256" key="5">
    <source>
        <dbReference type="ARBA" id="ARBA00023136"/>
    </source>
</evidence>
<evidence type="ECO:0000256" key="1">
    <source>
        <dbReference type="ARBA" id="ARBA00004651"/>
    </source>
</evidence>
<name>A0A846WMR6_9ACTN</name>
<evidence type="ECO:0000256" key="3">
    <source>
        <dbReference type="ARBA" id="ARBA00022692"/>
    </source>
</evidence>
<feature type="transmembrane region" description="Helical" evidence="6">
    <location>
        <begin position="55"/>
        <end position="77"/>
    </location>
</feature>
<comment type="caution">
    <text evidence="7">The sequence shown here is derived from an EMBL/GenBank/DDBJ whole genome shotgun (WGS) entry which is preliminary data.</text>
</comment>
<feature type="transmembrane region" description="Helical" evidence="6">
    <location>
        <begin position="350"/>
        <end position="370"/>
    </location>
</feature>
<keyword evidence="4 6" id="KW-1133">Transmembrane helix</keyword>
<dbReference type="InterPro" id="IPR050833">
    <property type="entry name" value="Poly_Biosynth_Transport"/>
</dbReference>
<feature type="transmembrane region" description="Helical" evidence="6">
    <location>
        <begin position="234"/>
        <end position="255"/>
    </location>
</feature>